<sequence>MSDWIIFLVGCFATLLCGVATAILLYAVDSDTKD</sequence>
<proteinExistence type="predicted"/>
<evidence type="ECO:0000256" key="1">
    <source>
        <dbReference type="SAM" id="Phobius"/>
    </source>
</evidence>
<keyword evidence="3" id="KW-1185">Reference proteome</keyword>
<name>A0A517TTR7_9BACT</name>
<organism evidence="2 3">
    <name type="scientific">Lacipirellula limnantheis</name>
    <dbReference type="NCBI Taxonomy" id="2528024"/>
    <lineage>
        <taxon>Bacteria</taxon>
        <taxon>Pseudomonadati</taxon>
        <taxon>Planctomycetota</taxon>
        <taxon>Planctomycetia</taxon>
        <taxon>Pirellulales</taxon>
        <taxon>Lacipirellulaceae</taxon>
        <taxon>Lacipirellula</taxon>
    </lineage>
</organism>
<dbReference type="Proteomes" id="UP000317909">
    <property type="component" value="Chromosome"/>
</dbReference>
<protein>
    <submittedName>
        <fullName evidence="2">Uncharacterized protein</fullName>
    </submittedName>
</protein>
<keyword evidence="1" id="KW-0812">Transmembrane</keyword>
<dbReference type="EMBL" id="CP036339">
    <property type="protein sequence ID" value="QDT71771.1"/>
    <property type="molecule type" value="Genomic_DNA"/>
</dbReference>
<feature type="transmembrane region" description="Helical" evidence="1">
    <location>
        <begin position="6"/>
        <end position="28"/>
    </location>
</feature>
<keyword evidence="1" id="KW-0472">Membrane</keyword>
<evidence type="ECO:0000313" key="3">
    <source>
        <dbReference type="Proteomes" id="UP000317909"/>
    </source>
</evidence>
<dbReference type="AlphaFoldDB" id="A0A517TTR7"/>
<accession>A0A517TTR7</accession>
<gene>
    <name evidence="2" type="ORF">I41_09310</name>
</gene>
<keyword evidence="1" id="KW-1133">Transmembrane helix</keyword>
<evidence type="ECO:0000313" key="2">
    <source>
        <dbReference type="EMBL" id="QDT71771.1"/>
    </source>
</evidence>
<reference evidence="2 3" key="1">
    <citation type="submission" date="2019-02" db="EMBL/GenBank/DDBJ databases">
        <title>Deep-cultivation of Planctomycetes and their phenomic and genomic characterization uncovers novel biology.</title>
        <authorList>
            <person name="Wiegand S."/>
            <person name="Jogler M."/>
            <person name="Boedeker C."/>
            <person name="Pinto D."/>
            <person name="Vollmers J."/>
            <person name="Rivas-Marin E."/>
            <person name="Kohn T."/>
            <person name="Peeters S.H."/>
            <person name="Heuer A."/>
            <person name="Rast P."/>
            <person name="Oberbeckmann S."/>
            <person name="Bunk B."/>
            <person name="Jeske O."/>
            <person name="Meyerdierks A."/>
            <person name="Storesund J.E."/>
            <person name="Kallscheuer N."/>
            <person name="Luecker S."/>
            <person name="Lage O.M."/>
            <person name="Pohl T."/>
            <person name="Merkel B.J."/>
            <person name="Hornburger P."/>
            <person name="Mueller R.-W."/>
            <person name="Bruemmer F."/>
            <person name="Labrenz M."/>
            <person name="Spormann A.M."/>
            <person name="Op den Camp H."/>
            <person name="Overmann J."/>
            <person name="Amann R."/>
            <person name="Jetten M.S.M."/>
            <person name="Mascher T."/>
            <person name="Medema M.H."/>
            <person name="Devos D.P."/>
            <person name="Kaster A.-K."/>
            <person name="Ovreas L."/>
            <person name="Rohde M."/>
            <person name="Galperin M.Y."/>
            <person name="Jogler C."/>
        </authorList>
    </citation>
    <scope>NUCLEOTIDE SEQUENCE [LARGE SCALE GENOMIC DNA]</scope>
    <source>
        <strain evidence="2 3">I41</strain>
    </source>
</reference>
<dbReference type="KEGG" id="llh:I41_09310"/>